<feature type="domain" description="O-antigen ligase-related" evidence="6">
    <location>
        <begin position="50"/>
        <end position="205"/>
    </location>
</feature>
<dbReference type="EMBL" id="JABAIL010000005">
    <property type="protein sequence ID" value="NLR93092.1"/>
    <property type="molecule type" value="Genomic_DNA"/>
</dbReference>
<reference evidence="7 8" key="1">
    <citation type="submission" date="2020-04" db="EMBL/GenBank/DDBJ databases">
        <title>Flammeovirga sp. SR4, a novel species isolated from seawater.</title>
        <authorList>
            <person name="Wang X."/>
        </authorList>
    </citation>
    <scope>NUCLEOTIDE SEQUENCE [LARGE SCALE GENOMIC DNA]</scope>
    <source>
        <strain evidence="7 8">SR4</strain>
    </source>
</reference>
<accession>A0A7X8XXB5</accession>
<dbReference type="Proteomes" id="UP000585050">
    <property type="component" value="Unassembled WGS sequence"/>
</dbReference>
<feature type="transmembrane region" description="Helical" evidence="5">
    <location>
        <begin position="53"/>
        <end position="81"/>
    </location>
</feature>
<comment type="caution">
    <text evidence="7">The sequence shown here is derived from an EMBL/GenBank/DDBJ whole genome shotgun (WGS) entry which is preliminary data.</text>
</comment>
<evidence type="ECO:0000259" key="6">
    <source>
        <dbReference type="Pfam" id="PF04932"/>
    </source>
</evidence>
<feature type="transmembrane region" description="Helical" evidence="5">
    <location>
        <begin position="193"/>
        <end position="216"/>
    </location>
</feature>
<comment type="subcellular location">
    <subcellularLocation>
        <location evidence="1">Membrane</location>
        <topology evidence="1">Multi-pass membrane protein</topology>
    </subcellularLocation>
</comment>
<evidence type="ECO:0000313" key="7">
    <source>
        <dbReference type="EMBL" id="NLR93092.1"/>
    </source>
</evidence>
<sequence length="267" mass="30729">MSEWDMVHRFISDITNLLKQHQIYISIGLCLSIFFSVNLSLTQSKLYILSSFLPLILLLLIASKMAIISLFITLPLLILHIYSFKKFISVILLSLFSLLILIFSLPNIKARFNHLTEVKTWSPPQGDWHLNINSTNMRIGIWYCAAKIIKNNPLYGVGNINKQSSLEECYKGYNTTAYDDFQYNSHNQYLESLLAAGIPCLISFLSLISYLIYISIKEKNLLLLSINLFFSLEFIVENIFEHQIGCFFWGFGIILSMKKINDTSLEN</sequence>
<evidence type="ECO:0000256" key="1">
    <source>
        <dbReference type="ARBA" id="ARBA00004141"/>
    </source>
</evidence>
<evidence type="ECO:0000256" key="3">
    <source>
        <dbReference type="ARBA" id="ARBA00022989"/>
    </source>
</evidence>
<feature type="transmembrane region" description="Helical" evidence="5">
    <location>
        <begin position="23"/>
        <end position="41"/>
    </location>
</feature>
<evidence type="ECO:0000256" key="2">
    <source>
        <dbReference type="ARBA" id="ARBA00022692"/>
    </source>
</evidence>
<evidence type="ECO:0000256" key="4">
    <source>
        <dbReference type="ARBA" id="ARBA00023136"/>
    </source>
</evidence>
<dbReference type="InterPro" id="IPR007016">
    <property type="entry name" value="O-antigen_ligase-rel_domated"/>
</dbReference>
<dbReference type="GO" id="GO:0016020">
    <property type="term" value="C:membrane"/>
    <property type="evidence" value="ECO:0007669"/>
    <property type="project" value="UniProtKB-SubCell"/>
</dbReference>
<feature type="transmembrane region" description="Helical" evidence="5">
    <location>
        <begin position="87"/>
        <end position="105"/>
    </location>
</feature>
<keyword evidence="3 5" id="KW-1133">Transmembrane helix</keyword>
<dbReference type="Pfam" id="PF04932">
    <property type="entry name" value="Wzy_C"/>
    <property type="match status" value="1"/>
</dbReference>
<dbReference type="InterPro" id="IPR051533">
    <property type="entry name" value="WaaL-like"/>
</dbReference>
<keyword evidence="4 5" id="KW-0472">Membrane</keyword>
<dbReference type="PANTHER" id="PTHR37422:SF13">
    <property type="entry name" value="LIPOPOLYSACCHARIDE BIOSYNTHESIS PROTEIN PA4999-RELATED"/>
    <property type="match status" value="1"/>
</dbReference>
<keyword evidence="8" id="KW-1185">Reference proteome</keyword>
<organism evidence="7 8">
    <name type="scientific">Flammeovirga agarivorans</name>
    <dbReference type="NCBI Taxonomy" id="2726742"/>
    <lineage>
        <taxon>Bacteria</taxon>
        <taxon>Pseudomonadati</taxon>
        <taxon>Bacteroidota</taxon>
        <taxon>Cytophagia</taxon>
        <taxon>Cytophagales</taxon>
        <taxon>Flammeovirgaceae</taxon>
        <taxon>Flammeovirga</taxon>
    </lineage>
</organism>
<dbReference type="AlphaFoldDB" id="A0A7X8XXB5"/>
<name>A0A7X8XXB5_9BACT</name>
<gene>
    <name evidence="7" type="ORF">HGP29_17900</name>
</gene>
<proteinExistence type="predicted"/>
<protein>
    <recommendedName>
        <fullName evidence="6">O-antigen ligase-related domain-containing protein</fullName>
    </recommendedName>
</protein>
<evidence type="ECO:0000256" key="5">
    <source>
        <dbReference type="SAM" id="Phobius"/>
    </source>
</evidence>
<evidence type="ECO:0000313" key="8">
    <source>
        <dbReference type="Proteomes" id="UP000585050"/>
    </source>
</evidence>
<dbReference type="PANTHER" id="PTHR37422">
    <property type="entry name" value="TEICHURONIC ACID BIOSYNTHESIS PROTEIN TUAE"/>
    <property type="match status" value="1"/>
</dbReference>
<keyword evidence="2 5" id="KW-0812">Transmembrane</keyword>